<keyword evidence="8 14" id="KW-0479">Metal-binding</keyword>
<comment type="subunit">
    <text evidence="4">Homotrimer.</text>
</comment>
<dbReference type="InterPro" id="IPR001287">
    <property type="entry name" value="NO2-reductase_Cu"/>
</dbReference>
<evidence type="ECO:0000256" key="3">
    <source>
        <dbReference type="ARBA" id="ARBA00010609"/>
    </source>
</evidence>
<dbReference type="PANTHER" id="PTHR35008">
    <property type="entry name" value="BLL4482 PROTEIN-RELATED"/>
    <property type="match status" value="1"/>
</dbReference>
<evidence type="ECO:0000256" key="1">
    <source>
        <dbReference type="ARBA" id="ARBA00001960"/>
    </source>
</evidence>
<evidence type="ECO:0000259" key="15">
    <source>
        <dbReference type="PROSITE" id="PS51007"/>
    </source>
</evidence>
<keyword evidence="9" id="KW-0677">Repeat</keyword>
<evidence type="ECO:0000313" key="16">
    <source>
        <dbReference type="EMBL" id="MFD2834504.1"/>
    </source>
</evidence>
<dbReference type="PANTHER" id="PTHR35008:SF8">
    <property type="entry name" value="ALCOHOL DEHYDROGENASE CYTOCHROME C SUBUNIT"/>
    <property type="match status" value="1"/>
</dbReference>
<feature type="domain" description="Cytochrome c" evidence="15">
    <location>
        <begin position="387"/>
        <end position="475"/>
    </location>
</feature>
<dbReference type="Pfam" id="PF00034">
    <property type="entry name" value="Cytochrom_C"/>
    <property type="match status" value="1"/>
</dbReference>
<protein>
    <recommendedName>
        <fullName evidence="6">Copper-containing nitrite reductase</fullName>
        <ecNumber evidence="5">1.7.2.1</ecNumber>
    </recommendedName>
</protein>
<dbReference type="SUPFAM" id="SSF49503">
    <property type="entry name" value="Cupredoxins"/>
    <property type="match status" value="2"/>
</dbReference>
<dbReference type="GO" id="GO:0050421">
    <property type="term" value="F:nitrite reductase (NO-forming) activity"/>
    <property type="evidence" value="ECO:0007669"/>
    <property type="project" value="UniProtKB-EC"/>
</dbReference>
<evidence type="ECO:0000256" key="13">
    <source>
        <dbReference type="ARBA" id="ARBA00049340"/>
    </source>
</evidence>
<comment type="catalytic activity">
    <reaction evidence="13">
        <text>nitric oxide + Fe(III)-[cytochrome c] + H2O = Fe(II)-[cytochrome c] + nitrite + 2 H(+)</text>
        <dbReference type="Rhea" id="RHEA:15233"/>
        <dbReference type="Rhea" id="RHEA-COMP:10350"/>
        <dbReference type="Rhea" id="RHEA-COMP:14399"/>
        <dbReference type="ChEBI" id="CHEBI:15377"/>
        <dbReference type="ChEBI" id="CHEBI:15378"/>
        <dbReference type="ChEBI" id="CHEBI:16301"/>
        <dbReference type="ChEBI" id="CHEBI:16480"/>
        <dbReference type="ChEBI" id="CHEBI:29033"/>
        <dbReference type="ChEBI" id="CHEBI:29034"/>
        <dbReference type="EC" id="1.7.2.1"/>
    </reaction>
</comment>
<dbReference type="EMBL" id="JBHUOJ010000032">
    <property type="protein sequence ID" value="MFD2834504.1"/>
    <property type="molecule type" value="Genomic_DNA"/>
</dbReference>
<evidence type="ECO:0000256" key="14">
    <source>
        <dbReference type="PROSITE-ProRule" id="PRU00433"/>
    </source>
</evidence>
<keyword evidence="11 14" id="KW-0408">Iron</keyword>
<keyword evidence="17" id="KW-1185">Reference proteome</keyword>
<evidence type="ECO:0000256" key="5">
    <source>
        <dbReference type="ARBA" id="ARBA00011882"/>
    </source>
</evidence>
<dbReference type="Gene3D" id="1.10.760.10">
    <property type="entry name" value="Cytochrome c-like domain"/>
    <property type="match status" value="1"/>
</dbReference>
<keyword evidence="7 14" id="KW-0349">Heme</keyword>
<dbReference type="RefSeq" id="WP_378213144.1">
    <property type="nucleotide sequence ID" value="NZ_JBHUOJ010000032.1"/>
</dbReference>
<organism evidence="16 17">
    <name type="scientific">Christiangramia antarctica</name>
    <dbReference type="NCBI Taxonomy" id="2058158"/>
    <lineage>
        <taxon>Bacteria</taxon>
        <taxon>Pseudomonadati</taxon>
        <taxon>Bacteroidota</taxon>
        <taxon>Flavobacteriia</taxon>
        <taxon>Flavobacteriales</taxon>
        <taxon>Flavobacteriaceae</taxon>
        <taxon>Christiangramia</taxon>
    </lineage>
</organism>
<comment type="cofactor">
    <cofactor evidence="1">
        <name>Cu(+)</name>
        <dbReference type="ChEBI" id="CHEBI:49552"/>
    </cofactor>
</comment>
<comment type="cofactor">
    <cofactor evidence="2">
        <name>Cu(2+)</name>
        <dbReference type="ChEBI" id="CHEBI:29036"/>
    </cofactor>
</comment>
<dbReference type="Proteomes" id="UP001597438">
    <property type="component" value="Unassembled WGS sequence"/>
</dbReference>
<dbReference type="InterPro" id="IPR009056">
    <property type="entry name" value="Cyt_c-like_dom"/>
</dbReference>
<dbReference type="PROSITE" id="PS51007">
    <property type="entry name" value="CYTC"/>
    <property type="match status" value="1"/>
</dbReference>
<dbReference type="CDD" id="cd11020">
    <property type="entry name" value="CuRO_1_CuNIR"/>
    <property type="match status" value="1"/>
</dbReference>
<accession>A0ABW5X9Z5</accession>
<evidence type="ECO:0000256" key="12">
    <source>
        <dbReference type="ARBA" id="ARBA00023008"/>
    </source>
</evidence>
<reference evidence="17" key="1">
    <citation type="journal article" date="2019" name="Int. J. Syst. Evol. Microbiol.">
        <title>The Global Catalogue of Microorganisms (GCM) 10K type strain sequencing project: providing services to taxonomists for standard genome sequencing and annotation.</title>
        <authorList>
            <consortium name="The Broad Institute Genomics Platform"/>
            <consortium name="The Broad Institute Genome Sequencing Center for Infectious Disease"/>
            <person name="Wu L."/>
            <person name="Ma J."/>
        </authorList>
    </citation>
    <scope>NUCLEOTIDE SEQUENCE [LARGE SCALE GENOMIC DNA]</scope>
    <source>
        <strain evidence="17">KCTC 52925</strain>
    </source>
</reference>
<dbReference type="InterPro" id="IPR051459">
    <property type="entry name" value="Cytochrome_c-type_DH"/>
</dbReference>
<dbReference type="InterPro" id="IPR036909">
    <property type="entry name" value="Cyt_c-like_dom_sf"/>
</dbReference>
<dbReference type="Pfam" id="PF07732">
    <property type="entry name" value="Cu-oxidase_3"/>
    <property type="match status" value="1"/>
</dbReference>
<keyword evidence="10 16" id="KW-0560">Oxidoreductase</keyword>
<dbReference type="SUPFAM" id="SSF46626">
    <property type="entry name" value="Cytochrome c"/>
    <property type="match status" value="1"/>
</dbReference>
<name>A0ABW5X9Z5_9FLAO</name>
<dbReference type="CDD" id="cd04208">
    <property type="entry name" value="CuRO_2_CuNIR"/>
    <property type="match status" value="1"/>
</dbReference>
<sequence>MDYFFLKLNKIKKNWHFAFVFFLALFLASCNNRDDDASKNPEEIKVSLKMKAELTAPPHVPKPTARRKAKQLIVDMEILEEEGEMTDGVSYVYWTFNGTVPGSFIRTKVGDEVEFHLKNHPDNKLPHNIDLHAVNGPGGGAVSSFVAPGHETVFSFKVLNPGLYVYHCATAPVGMHIANGMYGLILVEPEEGLSPVDKEFYIMQGDFYTKGDFGNPGLQPFDMKKAIEEDADYVVFNGKVGALTGDNVLTANVGETIRLYVGNGGPNLVSSFHVIGEIFDKVHVEGGNLINENVQTTLIPAGGAAIVEFRVEVPGEYILVDHSIFRAFNKGALGQIVVKGEENHRVYRGKIQEGVYLPEGGAIQEMPISDEDFEASQQPEKQLSLEEKIDLGKNVYSQTCLACHQANGQGVPNAFPPLAKSDYLNADAMRAVDIVMHGKTGEITVNGKKYNSVMTAQNLTDKEIASVLTYVYNNFENNGTEVTEEMVKKQRRSKSAE</sequence>
<proteinExistence type="inferred from homology"/>
<dbReference type="EC" id="1.7.2.1" evidence="5"/>
<dbReference type="InterPro" id="IPR011707">
    <property type="entry name" value="Cu-oxidase-like_N"/>
</dbReference>
<keyword evidence="12" id="KW-0186">Copper</keyword>
<evidence type="ECO:0000256" key="9">
    <source>
        <dbReference type="ARBA" id="ARBA00022737"/>
    </source>
</evidence>
<evidence type="ECO:0000256" key="2">
    <source>
        <dbReference type="ARBA" id="ARBA00001973"/>
    </source>
</evidence>
<comment type="similarity">
    <text evidence="3">Belongs to the multicopper oxidase family.</text>
</comment>
<dbReference type="PROSITE" id="PS51257">
    <property type="entry name" value="PROKAR_LIPOPROTEIN"/>
    <property type="match status" value="1"/>
</dbReference>
<evidence type="ECO:0000256" key="7">
    <source>
        <dbReference type="ARBA" id="ARBA00022617"/>
    </source>
</evidence>
<dbReference type="NCBIfam" id="TIGR02376">
    <property type="entry name" value="Cu_nitrite_red"/>
    <property type="match status" value="1"/>
</dbReference>
<dbReference type="InterPro" id="IPR008972">
    <property type="entry name" value="Cupredoxin"/>
</dbReference>
<evidence type="ECO:0000256" key="4">
    <source>
        <dbReference type="ARBA" id="ARBA00011233"/>
    </source>
</evidence>
<evidence type="ECO:0000256" key="10">
    <source>
        <dbReference type="ARBA" id="ARBA00023002"/>
    </source>
</evidence>
<evidence type="ECO:0000313" key="17">
    <source>
        <dbReference type="Proteomes" id="UP001597438"/>
    </source>
</evidence>
<evidence type="ECO:0000256" key="11">
    <source>
        <dbReference type="ARBA" id="ARBA00023004"/>
    </source>
</evidence>
<evidence type="ECO:0000256" key="8">
    <source>
        <dbReference type="ARBA" id="ARBA00022723"/>
    </source>
</evidence>
<evidence type="ECO:0000256" key="6">
    <source>
        <dbReference type="ARBA" id="ARBA00017290"/>
    </source>
</evidence>
<dbReference type="Gene3D" id="2.60.40.420">
    <property type="entry name" value="Cupredoxins - blue copper proteins"/>
    <property type="match status" value="2"/>
</dbReference>
<comment type="caution">
    <text evidence="16">The sequence shown here is derived from an EMBL/GenBank/DDBJ whole genome shotgun (WGS) entry which is preliminary data.</text>
</comment>
<gene>
    <name evidence="16" type="primary">nirK</name>
    <name evidence="16" type="ORF">ACFSYS_14525</name>
</gene>